<dbReference type="Pfam" id="PF24355">
    <property type="entry name" value="DUF7514"/>
    <property type="match status" value="1"/>
</dbReference>
<dbReference type="InParanoid" id="A0A165NST7"/>
<evidence type="ECO:0000259" key="2">
    <source>
        <dbReference type="Pfam" id="PF24355"/>
    </source>
</evidence>
<proteinExistence type="predicted"/>
<dbReference type="OrthoDB" id="3268672at2759"/>
<dbReference type="InterPro" id="IPR055936">
    <property type="entry name" value="DUF7514"/>
</dbReference>
<dbReference type="STRING" id="1314781.A0A165NST7"/>
<gene>
    <name evidence="3" type="ORF">EXIGLDRAFT_87566</name>
</gene>
<feature type="compositionally biased region" description="Polar residues" evidence="1">
    <location>
        <begin position="493"/>
        <end position="507"/>
    </location>
</feature>
<dbReference type="AlphaFoldDB" id="A0A165NST7"/>
<feature type="compositionally biased region" description="Pro residues" evidence="1">
    <location>
        <begin position="308"/>
        <end position="317"/>
    </location>
</feature>
<feature type="region of interest" description="Disordered" evidence="1">
    <location>
        <begin position="481"/>
        <end position="507"/>
    </location>
</feature>
<sequence length="507" mass="55876">MATSSRRTKSAAPPPGTSSSNVKSSGTPMTWIDMLEDDGKPTTLLWRLADAVYFYLRSTYPDFQGIDAPAFGWLLNVAALESELKIATRVQNFTRYLNDIGVEYKVIHRERRQFPALGRRAWVTLLTWETRAVPIYSYKFWKRLIARLPLQDPQTRRPFPSHPPRTSFPSHGDKSLRGAAASFASLLEEVDQTEATTSRHQAEASSSRNAAASTSRPSQPRPDGRQARSAQRGERARNGRSSSRHRSRRQDPFADSATADDAPAGRQAATPQPITRRSALPTRDESSRHTVAAEGRLPEFMGVRPTRRAPPPPPPIPSSSTQTLPRTSNRERERGPLPPTLRPPLPQRAANARHTIAVDDTPHVRRVPPPPPPPPPPVLIHRLPPPPPPPVAIHRVPPQHAPRTPIPVIAAIDTDVPVPSPDHRLRAVASQPMLSPTVIPPTPIEALLAPPTPVSPLNRRSASFPDERVAYNPFVQLMAGQRSPDGEMVPSFESLSLDNHRSASSHI</sequence>
<protein>
    <recommendedName>
        <fullName evidence="2">DUF7514 domain-containing protein</fullName>
    </recommendedName>
</protein>
<feature type="region of interest" description="Disordered" evidence="1">
    <location>
        <begin position="1"/>
        <end position="25"/>
    </location>
</feature>
<feature type="region of interest" description="Disordered" evidence="1">
    <location>
        <begin position="191"/>
        <end position="347"/>
    </location>
</feature>
<feature type="domain" description="DUF7514" evidence="2">
    <location>
        <begin position="34"/>
        <end position="180"/>
    </location>
</feature>
<organism evidence="3 4">
    <name type="scientific">Exidia glandulosa HHB12029</name>
    <dbReference type="NCBI Taxonomy" id="1314781"/>
    <lineage>
        <taxon>Eukaryota</taxon>
        <taxon>Fungi</taxon>
        <taxon>Dikarya</taxon>
        <taxon>Basidiomycota</taxon>
        <taxon>Agaricomycotina</taxon>
        <taxon>Agaricomycetes</taxon>
        <taxon>Auriculariales</taxon>
        <taxon>Exidiaceae</taxon>
        <taxon>Exidia</taxon>
    </lineage>
</organism>
<accession>A0A165NST7</accession>
<evidence type="ECO:0000256" key="1">
    <source>
        <dbReference type="SAM" id="MobiDB-lite"/>
    </source>
</evidence>
<feature type="region of interest" description="Disordered" evidence="1">
    <location>
        <begin position="153"/>
        <end position="175"/>
    </location>
</feature>
<keyword evidence="4" id="KW-1185">Reference proteome</keyword>
<feature type="compositionally biased region" description="Basic and acidic residues" evidence="1">
    <location>
        <begin position="222"/>
        <end position="237"/>
    </location>
</feature>
<name>A0A165NST7_EXIGL</name>
<feature type="compositionally biased region" description="Low complexity" evidence="1">
    <location>
        <begin position="203"/>
        <end position="215"/>
    </location>
</feature>
<feature type="region of interest" description="Disordered" evidence="1">
    <location>
        <begin position="359"/>
        <end position="386"/>
    </location>
</feature>
<evidence type="ECO:0000313" key="3">
    <source>
        <dbReference type="EMBL" id="KZW01173.1"/>
    </source>
</evidence>
<dbReference type="Proteomes" id="UP000077266">
    <property type="component" value="Unassembled WGS sequence"/>
</dbReference>
<dbReference type="EMBL" id="KV425895">
    <property type="protein sequence ID" value="KZW01173.1"/>
    <property type="molecule type" value="Genomic_DNA"/>
</dbReference>
<evidence type="ECO:0000313" key="4">
    <source>
        <dbReference type="Proteomes" id="UP000077266"/>
    </source>
</evidence>
<reference evidence="3 4" key="1">
    <citation type="journal article" date="2016" name="Mol. Biol. Evol.">
        <title>Comparative Genomics of Early-Diverging Mushroom-Forming Fungi Provides Insights into the Origins of Lignocellulose Decay Capabilities.</title>
        <authorList>
            <person name="Nagy L.G."/>
            <person name="Riley R."/>
            <person name="Tritt A."/>
            <person name="Adam C."/>
            <person name="Daum C."/>
            <person name="Floudas D."/>
            <person name="Sun H."/>
            <person name="Yadav J.S."/>
            <person name="Pangilinan J."/>
            <person name="Larsson K.H."/>
            <person name="Matsuura K."/>
            <person name="Barry K."/>
            <person name="Labutti K."/>
            <person name="Kuo R."/>
            <person name="Ohm R.A."/>
            <person name="Bhattacharya S.S."/>
            <person name="Shirouzu T."/>
            <person name="Yoshinaga Y."/>
            <person name="Martin F.M."/>
            <person name="Grigoriev I.V."/>
            <person name="Hibbett D.S."/>
        </authorList>
    </citation>
    <scope>NUCLEOTIDE SEQUENCE [LARGE SCALE GENOMIC DNA]</scope>
    <source>
        <strain evidence="3 4">HHB12029</strain>
    </source>
</reference>
<feature type="compositionally biased region" description="Pro residues" evidence="1">
    <location>
        <begin position="367"/>
        <end position="386"/>
    </location>
</feature>
<feature type="compositionally biased region" description="Pro residues" evidence="1">
    <location>
        <begin position="336"/>
        <end position="346"/>
    </location>
</feature>